<feature type="region of interest" description="Disordered" evidence="1">
    <location>
        <begin position="43"/>
        <end position="74"/>
    </location>
</feature>
<dbReference type="Pfam" id="PF20575">
    <property type="entry name" value="HTH_63"/>
    <property type="match status" value="1"/>
</dbReference>
<dbReference type="GeneID" id="71853011"/>
<dbReference type="InterPro" id="IPR046783">
    <property type="entry name" value="HTH_63"/>
</dbReference>
<dbReference type="AlphaFoldDB" id="A0ABD5P1Q7"/>
<gene>
    <name evidence="2" type="ORF">ACFOZ7_14845</name>
</gene>
<evidence type="ECO:0000256" key="1">
    <source>
        <dbReference type="SAM" id="MobiDB-lite"/>
    </source>
</evidence>
<organism evidence="2 3">
    <name type="scientific">Natribaculum luteum</name>
    <dbReference type="NCBI Taxonomy" id="1586232"/>
    <lineage>
        <taxon>Archaea</taxon>
        <taxon>Methanobacteriati</taxon>
        <taxon>Methanobacteriota</taxon>
        <taxon>Stenosarchaea group</taxon>
        <taxon>Halobacteria</taxon>
        <taxon>Halobacteriales</taxon>
        <taxon>Natrialbaceae</taxon>
        <taxon>Natribaculum</taxon>
    </lineage>
</organism>
<protein>
    <submittedName>
        <fullName evidence="2">HTH domain-containing protein</fullName>
    </submittedName>
</protein>
<comment type="caution">
    <text evidence="2">The sequence shown here is derived from an EMBL/GenBank/DDBJ whole genome shotgun (WGS) entry which is preliminary data.</text>
</comment>
<reference evidence="2 3" key="1">
    <citation type="journal article" date="2014" name="Int. J. Syst. Evol. Microbiol.">
        <title>Complete genome sequence of Corynebacterium casei LMG S-19264T (=DSM 44701T), isolated from a smear-ripened cheese.</title>
        <authorList>
            <consortium name="US DOE Joint Genome Institute (JGI-PGF)"/>
            <person name="Walter F."/>
            <person name="Albersmeier A."/>
            <person name="Kalinowski J."/>
            <person name="Ruckert C."/>
        </authorList>
    </citation>
    <scope>NUCLEOTIDE SEQUENCE [LARGE SCALE GENOMIC DNA]</scope>
    <source>
        <strain evidence="2 3">IBRC-M 10912</strain>
    </source>
</reference>
<proteinExistence type="predicted"/>
<dbReference type="RefSeq" id="WP_246972444.1">
    <property type="nucleotide sequence ID" value="NZ_CP095397.1"/>
</dbReference>
<dbReference type="EMBL" id="JBHSDJ010000117">
    <property type="protein sequence ID" value="MFC4248189.1"/>
    <property type="molecule type" value="Genomic_DNA"/>
</dbReference>
<name>A0ABD5P1Q7_9EURY</name>
<evidence type="ECO:0000313" key="2">
    <source>
        <dbReference type="EMBL" id="MFC4248189.1"/>
    </source>
</evidence>
<sequence>MPDDNPAITTIELWIRSFAPTVARPSHERAIERVKRLEVLVREESEGSTLEFDDRSTDRSPDDPARRHRSGRPY</sequence>
<feature type="compositionally biased region" description="Basic and acidic residues" evidence="1">
    <location>
        <begin position="52"/>
        <end position="65"/>
    </location>
</feature>
<evidence type="ECO:0000313" key="3">
    <source>
        <dbReference type="Proteomes" id="UP001595821"/>
    </source>
</evidence>
<dbReference type="Proteomes" id="UP001595821">
    <property type="component" value="Unassembled WGS sequence"/>
</dbReference>
<accession>A0ABD5P1Q7</accession>